<comment type="caution">
    <text evidence="2">The sequence shown here is derived from an EMBL/GenBank/DDBJ whole genome shotgun (WGS) entry which is preliminary data.</text>
</comment>
<gene>
    <name evidence="2" type="ORF">FA13DRAFT_1807832</name>
</gene>
<proteinExistence type="predicted"/>
<dbReference type="Proteomes" id="UP000298030">
    <property type="component" value="Unassembled WGS sequence"/>
</dbReference>
<dbReference type="EMBL" id="QPFP01000682">
    <property type="protein sequence ID" value="TEB03972.1"/>
    <property type="molecule type" value="Genomic_DNA"/>
</dbReference>
<protein>
    <submittedName>
        <fullName evidence="2">Uncharacterized protein</fullName>
    </submittedName>
</protein>
<organism evidence="2 3">
    <name type="scientific">Coprinellus micaceus</name>
    <name type="common">Glistening ink-cap mushroom</name>
    <name type="synonym">Coprinus micaceus</name>
    <dbReference type="NCBI Taxonomy" id="71717"/>
    <lineage>
        <taxon>Eukaryota</taxon>
        <taxon>Fungi</taxon>
        <taxon>Dikarya</taxon>
        <taxon>Basidiomycota</taxon>
        <taxon>Agaricomycotina</taxon>
        <taxon>Agaricomycetes</taxon>
        <taxon>Agaricomycetidae</taxon>
        <taxon>Agaricales</taxon>
        <taxon>Agaricineae</taxon>
        <taxon>Psathyrellaceae</taxon>
        <taxon>Coprinellus</taxon>
    </lineage>
</organism>
<evidence type="ECO:0000313" key="2">
    <source>
        <dbReference type="EMBL" id="TEB03972.1"/>
    </source>
</evidence>
<feature type="region of interest" description="Disordered" evidence="1">
    <location>
        <begin position="1"/>
        <end position="67"/>
    </location>
</feature>
<keyword evidence="3" id="KW-1185">Reference proteome</keyword>
<reference evidence="2 3" key="1">
    <citation type="journal article" date="2019" name="Nat. Ecol. Evol.">
        <title>Megaphylogeny resolves global patterns of mushroom evolution.</title>
        <authorList>
            <person name="Varga T."/>
            <person name="Krizsan K."/>
            <person name="Foldi C."/>
            <person name="Dima B."/>
            <person name="Sanchez-Garcia M."/>
            <person name="Sanchez-Ramirez S."/>
            <person name="Szollosi G.J."/>
            <person name="Szarkandi J.G."/>
            <person name="Papp V."/>
            <person name="Albert L."/>
            <person name="Andreopoulos W."/>
            <person name="Angelini C."/>
            <person name="Antonin V."/>
            <person name="Barry K.W."/>
            <person name="Bougher N.L."/>
            <person name="Buchanan P."/>
            <person name="Buyck B."/>
            <person name="Bense V."/>
            <person name="Catcheside P."/>
            <person name="Chovatia M."/>
            <person name="Cooper J."/>
            <person name="Damon W."/>
            <person name="Desjardin D."/>
            <person name="Finy P."/>
            <person name="Geml J."/>
            <person name="Haridas S."/>
            <person name="Hughes K."/>
            <person name="Justo A."/>
            <person name="Karasinski D."/>
            <person name="Kautmanova I."/>
            <person name="Kiss B."/>
            <person name="Kocsube S."/>
            <person name="Kotiranta H."/>
            <person name="LaButti K.M."/>
            <person name="Lechner B.E."/>
            <person name="Liimatainen K."/>
            <person name="Lipzen A."/>
            <person name="Lukacs Z."/>
            <person name="Mihaltcheva S."/>
            <person name="Morgado L.N."/>
            <person name="Niskanen T."/>
            <person name="Noordeloos M.E."/>
            <person name="Ohm R.A."/>
            <person name="Ortiz-Santana B."/>
            <person name="Ovrebo C."/>
            <person name="Racz N."/>
            <person name="Riley R."/>
            <person name="Savchenko A."/>
            <person name="Shiryaev A."/>
            <person name="Soop K."/>
            <person name="Spirin V."/>
            <person name="Szebenyi C."/>
            <person name="Tomsovsky M."/>
            <person name="Tulloss R.E."/>
            <person name="Uehling J."/>
            <person name="Grigoriev I.V."/>
            <person name="Vagvolgyi C."/>
            <person name="Papp T."/>
            <person name="Martin F.M."/>
            <person name="Miettinen O."/>
            <person name="Hibbett D.S."/>
            <person name="Nagy L.G."/>
        </authorList>
    </citation>
    <scope>NUCLEOTIDE SEQUENCE [LARGE SCALE GENOMIC DNA]</scope>
    <source>
        <strain evidence="2 3">FP101781</strain>
    </source>
</reference>
<evidence type="ECO:0000256" key="1">
    <source>
        <dbReference type="SAM" id="MobiDB-lite"/>
    </source>
</evidence>
<accession>A0A4Y7R5E8</accession>
<feature type="compositionally biased region" description="Polar residues" evidence="1">
    <location>
        <begin position="97"/>
        <end position="107"/>
    </location>
</feature>
<name>A0A4Y7R5E8_COPMI</name>
<dbReference type="AlphaFoldDB" id="A0A4Y7R5E8"/>
<evidence type="ECO:0000313" key="3">
    <source>
        <dbReference type="Proteomes" id="UP000298030"/>
    </source>
</evidence>
<feature type="region of interest" description="Disordered" evidence="1">
    <location>
        <begin position="80"/>
        <end position="107"/>
    </location>
</feature>
<sequence length="107" mass="11277">MPVNPLSAMDSNCLNQGDTGEEGTSQDLDERRELTPDSDEDLDRDSEASFGSTPGPEQGELMTEEEISRAIAALFGPGRVVLHTSPGSSPLPGQLSMQSDLTSVRGG</sequence>
<feature type="compositionally biased region" description="Low complexity" evidence="1">
    <location>
        <begin position="85"/>
        <end position="96"/>
    </location>
</feature>
<feature type="compositionally biased region" description="Polar residues" evidence="1">
    <location>
        <begin position="9"/>
        <end position="26"/>
    </location>
</feature>